<evidence type="ECO:0000313" key="3">
    <source>
        <dbReference type="EMBL" id="GGK89860.1"/>
    </source>
</evidence>
<dbReference type="Gene3D" id="3.20.20.140">
    <property type="entry name" value="Metal-dependent hydrolases"/>
    <property type="match status" value="1"/>
</dbReference>
<protein>
    <submittedName>
        <fullName evidence="3">Cytosine deaminase</fullName>
    </submittedName>
</protein>
<reference evidence="3" key="2">
    <citation type="submission" date="2020-09" db="EMBL/GenBank/DDBJ databases">
        <authorList>
            <person name="Sun Q."/>
            <person name="Zhou Y."/>
        </authorList>
    </citation>
    <scope>NUCLEOTIDE SEQUENCE</scope>
    <source>
        <strain evidence="3">CGMCC 4.3508</strain>
    </source>
</reference>
<sequence>MALVTGCAAAVTGVRGAPITVHTAPWVLAGDGLAIRRGAVAVLGELVVAVGPLREVLRGLGTRAEVVEWRGALIPGLVNAHAHLQYTDMAALGRRIYGSFEEWSTAFAADFRRRGDWRASAERGLDAVIRSGTTALSDVVTHVENLDVLWAGRVHGIAYWEVMSLRAADWQSHGRKRTVEILDNASGAAARAVGLSPHAPYSLDTQVLADLSALARERGLRSHIHVAESAAEHEYVVAGAGPLADRWRSWGYDEFALLRQGGAGVGPVAYAASVGVLGPHTHIAHGIYVNADDRAALRDTGTVVALCPRSNAVLGLDEAPVADYLREGNIIAVGTDSLSSSPSLDVLADVGELYRIARRQGYRERDLHRRLFDAVTTGGAAAMGMADRIGTLAPGKLADIAVVEADMPTASDTLAAVVEAGEGSALGTVIAGELRYVREQAPL</sequence>
<dbReference type="PANTHER" id="PTHR43794">
    <property type="entry name" value="AMINOHYDROLASE SSNA-RELATED"/>
    <property type="match status" value="1"/>
</dbReference>
<dbReference type="SUPFAM" id="SSF51556">
    <property type="entry name" value="Metallo-dependent hydrolases"/>
    <property type="match status" value="1"/>
</dbReference>
<reference evidence="3" key="1">
    <citation type="journal article" date="2014" name="Int. J. Syst. Evol. Microbiol.">
        <title>Complete genome sequence of Corynebacterium casei LMG S-19264T (=DSM 44701T), isolated from a smear-ripened cheese.</title>
        <authorList>
            <consortium name="US DOE Joint Genome Institute (JGI-PGF)"/>
            <person name="Walter F."/>
            <person name="Albersmeier A."/>
            <person name="Kalinowski J."/>
            <person name="Ruckert C."/>
        </authorList>
    </citation>
    <scope>NUCLEOTIDE SEQUENCE</scope>
    <source>
        <strain evidence="3">CGMCC 4.3508</strain>
    </source>
</reference>
<dbReference type="EMBL" id="BMMH01000001">
    <property type="protein sequence ID" value="GGK89860.1"/>
    <property type="molecule type" value="Genomic_DNA"/>
</dbReference>
<proteinExistence type="predicted"/>
<dbReference type="InterPro" id="IPR011059">
    <property type="entry name" value="Metal-dep_hydrolase_composite"/>
</dbReference>
<dbReference type="AlphaFoldDB" id="A0A917R482"/>
<dbReference type="InterPro" id="IPR032466">
    <property type="entry name" value="Metal_Hydrolase"/>
</dbReference>
<dbReference type="InterPro" id="IPR050287">
    <property type="entry name" value="MTA/SAH_deaminase"/>
</dbReference>
<dbReference type="RefSeq" id="WP_199804859.1">
    <property type="nucleotide sequence ID" value="NZ_BMMH01000001.1"/>
</dbReference>
<dbReference type="SUPFAM" id="SSF51338">
    <property type="entry name" value="Composite domain of metallo-dependent hydrolases"/>
    <property type="match status" value="2"/>
</dbReference>
<dbReference type="Proteomes" id="UP000638263">
    <property type="component" value="Unassembled WGS sequence"/>
</dbReference>
<keyword evidence="4" id="KW-1185">Reference proteome</keyword>
<evidence type="ECO:0000256" key="1">
    <source>
        <dbReference type="ARBA" id="ARBA00022801"/>
    </source>
</evidence>
<feature type="domain" description="Amidohydrolase-related" evidence="2">
    <location>
        <begin position="73"/>
        <end position="433"/>
    </location>
</feature>
<evidence type="ECO:0000259" key="2">
    <source>
        <dbReference type="Pfam" id="PF01979"/>
    </source>
</evidence>
<dbReference type="InterPro" id="IPR006680">
    <property type="entry name" value="Amidohydro-rel"/>
</dbReference>
<organism evidence="3 4">
    <name type="scientific">Nocardia jinanensis</name>
    <dbReference type="NCBI Taxonomy" id="382504"/>
    <lineage>
        <taxon>Bacteria</taxon>
        <taxon>Bacillati</taxon>
        <taxon>Actinomycetota</taxon>
        <taxon>Actinomycetes</taxon>
        <taxon>Mycobacteriales</taxon>
        <taxon>Nocardiaceae</taxon>
        <taxon>Nocardia</taxon>
    </lineage>
</organism>
<dbReference type="Pfam" id="PF01979">
    <property type="entry name" value="Amidohydro_1"/>
    <property type="match status" value="1"/>
</dbReference>
<accession>A0A917R482</accession>
<dbReference type="PANTHER" id="PTHR43794:SF11">
    <property type="entry name" value="AMIDOHYDROLASE-RELATED DOMAIN-CONTAINING PROTEIN"/>
    <property type="match status" value="1"/>
</dbReference>
<comment type="caution">
    <text evidence="3">The sequence shown here is derived from an EMBL/GenBank/DDBJ whole genome shotgun (WGS) entry which is preliminary data.</text>
</comment>
<keyword evidence="1" id="KW-0378">Hydrolase</keyword>
<evidence type="ECO:0000313" key="4">
    <source>
        <dbReference type="Proteomes" id="UP000638263"/>
    </source>
</evidence>
<dbReference type="GO" id="GO:0016810">
    <property type="term" value="F:hydrolase activity, acting on carbon-nitrogen (but not peptide) bonds"/>
    <property type="evidence" value="ECO:0007669"/>
    <property type="project" value="InterPro"/>
</dbReference>
<gene>
    <name evidence="3" type="ORF">GCM10011588_00160</name>
</gene>
<name>A0A917R482_9NOCA</name>